<dbReference type="EMBL" id="JAVRFD010000001">
    <property type="protein sequence ID" value="MDT0541539.1"/>
    <property type="molecule type" value="Genomic_DNA"/>
</dbReference>
<evidence type="ECO:0000256" key="2">
    <source>
        <dbReference type="ARBA" id="ARBA00023125"/>
    </source>
</evidence>
<dbReference type="SUPFAM" id="SSF46785">
    <property type="entry name" value="Winged helix' DNA-binding domain"/>
    <property type="match status" value="1"/>
</dbReference>
<dbReference type="InterPro" id="IPR036390">
    <property type="entry name" value="WH_DNA-bd_sf"/>
</dbReference>
<dbReference type="InterPro" id="IPR008920">
    <property type="entry name" value="TF_FadR/GntR_C"/>
</dbReference>
<evidence type="ECO:0000259" key="4">
    <source>
        <dbReference type="PROSITE" id="PS50949"/>
    </source>
</evidence>
<dbReference type="InterPro" id="IPR000524">
    <property type="entry name" value="Tscrpt_reg_HTH_GntR"/>
</dbReference>
<evidence type="ECO:0000313" key="6">
    <source>
        <dbReference type="Proteomes" id="UP001180754"/>
    </source>
</evidence>
<evidence type="ECO:0000313" key="5">
    <source>
        <dbReference type="EMBL" id="MDT0541539.1"/>
    </source>
</evidence>
<dbReference type="CDD" id="cd07377">
    <property type="entry name" value="WHTH_GntR"/>
    <property type="match status" value="1"/>
</dbReference>
<comment type="caution">
    <text evidence="5">The sequence shown here is derived from an EMBL/GenBank/DDBJ whole genome shotgun (WGS) entry which is preliminary data.</text>
</comment>
<reference evidence="5" key="1">
    <citation type="submission" date="2024-05" db="EMBL/GenBank/DDBJ databases">
        <title>30 novel species of actinomycetes from the DSMZ collection.</title>
        <authorList>
            <person name="Nouioui I."/>
        </authorList>
    </citation>
    <scope>NUCLEOTIDE SEQUENCE</scope>
    <source>
        <strain evidence="5">DSM 41529</strain>
    </source>
</reference>
<keyword evidence="1" id="KW-0805">Transcription regulation</keyword>
<dbReference type="Gene3D" id="1.20.120.530">
    <property type="entry name" value="GntR ligand-binding domain-like"/>
    <property type="match status" value="1"/>
</dbReference>
<sequence>MSDEENGVAAESVVDQLRDRIASGALAPGAPLRDVALAEEFGVSRNTLREAVRLLVHEGLAVHQLYKGATVKRLSVADVHDIYAARRALELRAVEHSFSASQEALDALDIPVSAAERSAAADQWDAAGTHSLDFHRAIVRLLGSERLDSFFRTAVAQLRLAFAEAPHEPEFQSHWVERDRELCDLLRTGRRTQAAAALTHYLDDSERMIVDLVRAAQQHHV</sequence>
<evidence type="ECO:0000256" key="1">
    <source>
        <dbReference type="ARBA" id="ARBA00023015"/>
    </source>
</evidence>
<dbReference type="SMART" id="SM00345">
    <property type="entry name" value="HTH_GNTR"/>
    <property type="match status" value="1"/>
</dbReference>
<keyword evidence="2" id="KW-0238">DNA-binding</keyword>
<protein>
    <submittedName>
        <fullName evidence="5">GntR family transcriptional regulator</fullName>
    </submittedName>
</protein>
<dbReference type="PANTHER" id="PTHR43537:SF45">
    <property type="entry name" value="GNTR FAMILY REGULATORY PROTEIN"/>
    <property type="match status" value="1"/>
</dbReference>
<dbReference type="InterPro" id="IPR036388">
    <property type="entry name" value="WH-like_DNA-bd_sf"/>
</dbReference>
<dbReference type="Pfam" id="PF07729">
    <property type="entry name" value="FCD"/>
    <property type="match status" value="1"/>
</dbReference>
<dbReference type="Proteomes" id="UP001180754">
    <property type="component" value="Unassembled WGS sequence"/>
</dbReference>
<evidence type="ECO:0000256" key="3">
    <source>
        <dbReference type="ARBA" id="ARBA00023163"/>
    </source>
</evidence>
<dbReference type="SUPFAM" id="SSF48008">
    <property type="entry name" value="GntR ligand-binding domain-like"/>
    <property type="match status" value="1"/>
</dbReference>
<accession>A0ABU2X6J2</accession>
<keyword evidence="6" id="KW-1185">Reference proteome</keyword>
<gene>
    <name evidence="5" type="ORF">RND15_02250</name>
</gene>
<dbReference type="Gene3D" id="1.10.10.10">
    <property type="entry name" value="Winged helix-like DNA-binding domain superfamily/Winged helix DNA-binding domain"/>
    <property type="match status" value="1"/>
</dbReference>
<dbReference type="Pfam" id="PF00392">
    <property type="entry name" value="GntR"/>
    <property type="match status" value="1"/>
</dbReference>
<dbReference type="PANTHER" id="PTHR43537">
    <property type="entry name" value="TRANSCRIPTIONAL REGULATOR, GNTR FAMILY"/>
    <property type="match status" value="1"/>
</dbReference>
<name>A0ABU2X6J2_9ACTN</name>
<dbReference type="RefSeq" id="WP_311721811.1">
    <property type="nucleotide sequence ID" value="NZ_JAVRFD010000001.1"/>
</dbReference>
<organism evidence="5 6">
    <name type="scientific">Streptomyces lonegramiae</name>
    <dbReference type="NCBI Taxonomy" id="3075524"/>
    <lineage>
        <taxon>Bacteria</taxon>
        <taxon>Bacillati</taxon>
        <taxon>Actinomycetota</taxon>
        <taxon>Actinomycetes</taxon>
        <taxon>Kitasatosporales</taxon>
        <taxon>Streptomycetaceae</taxon>
        <taxon>Streptomyces</taxon>
    </lineage>
</organism>
<dbReference type="PROSITE" id="PS50949">
    <property type="entry name" value="HTH_GNTR"/>
    <property type="match status" value="1"/>
</dbReference>
<dbReference type="InterPro" id="IPR011711">
    <property type="entry name" value="GntR_C"/>
</dbReference>
<proteinExistence type="predicted"/>
<feature type="domain" description="HTH gntR-type" evidence="4">
    <location>
        <begin position="7"/>
        <end position="74"/>
    </location>
</feature>
<keyword evidence="3" id="KW-0804">Transcription</keyword>
<dbReference type="SMART" id="SM00895">
    <property type="entry name" value="FCD"/>
    <property type="match status" value="1"/>
</dbReference>